<keyword evidence="3 4" id="KW-0378">Hydrolase</keyword>
<evidence type="ECO:0000259" key="5">
    <source>
        <dbReference type="Pfam" id="PF00135"/>
    </source>
</evidence>
<evidence type="ECO:0000256" key="3">
    <source>
        <dbReference type="ARBA" id="ARBA00022801"/>
    </source>
</evidence>
<evidence type="ECO:0007829" key="9">
    <source>
        <dbReference type="PeptideAtlas" id="Q95YC3"/>
    </source>
</evidence>
<dbReference type="UCSC" id="C52A10.2">
    <property type="organism name" value="c. elegans"/>
</dbReference>
<dbReference type="EC" id="3.1.1.-" evidence="4"/>
<dbReference type="InterPro" id="IPR043187">
    <property type="entry name" value="CM06B1-like"/>
</dbReference>
<evidence type="ECO:0000256" key="1">
    <source>
        <dbReference type="ARBA" id="ARBA00005964"/>
    </source>
</evidence>
<dbReference type="PhylomeDB" id="Q95YC3"/>
<dbReference type="Pfam" id="PF00135">
    <property type="entry name" value="COesterase"/>
    <property type="match status" value="1"/>
</dbReference>
<feature type="domain" description="Carboxylesterase type B" evidence="5">
    <location>
        <begin position="15"/>
        <end position="517"/>
    </location>
</feature>
<evidence type="ECO:0000313" key="7">
    <source>
        <dbReference type="Proteomes" id="UP000001940"/>
    </source>
</evidence>
<dbReference type="GeneID" id="178910"/>
<dbReference type="PeptideAtlas" id="Q95YC3"/>
<reference evidence="6 7" key="1">
    <citation type="journal article" date="1998" name="Science">
        <title>Genome sequence of the nematode C. elegans: a platform for investigating biology.</title>
        <authorList>
            <consortium name="The C. elegans sequencing consortium"/>
            <person name="Sulson J.E."/>
            <person name="Waterston R."/>
        </authorList>
    </citation>
    <scope>NUCLEOTIDE SEQUENCE [LARGE SCALE GENOMIC DNA]</scope>
    <source>
        <strain evidence="6 7">Bristol N2</strain>
    </source>
</reference>
<dbReference type="FunCoup" id="Q95YC3">
    <property type="interactions" value="108"/>
</dbReference>
<dbReference type="InterPro" id="IPR029058">
    <property type="entry name" value="AB_hydrolase_fold"/>
</dbReference>
<dbReference type="HOGENOM" id="CLU_006586_13_3_1"/>
<name>Q95YC3_CAEEL</name>
<dbReference type="InterPro" id="IPR002018">
    <property type="entry name" value="CarbesteraseB"/>
</dbReference>
<evidence type="ECO:0000313" key="6">
    <source>
        <dbReference type="EMBL" id="CCD61498.1"/>
    </source>
</evidence>
<dbReference type="AGR" id="WB:WBGene00016863"/>
<dbReference type="InterPro" id="IPR019826">
    <property type="entry name" value="Carboxylesterase_B_AS"/>
</dbReference>
<dbReference type="PaxDb" id="6239-C52A10.2"/>
<dbReference type="WormBase" id="C52A10.2">
    <property type="protein sequence ID" value="CE29234"/>
    <property type="gene ID" value="WBGene00016863"/>
    <property type="gene designation" value="cest-35.2"/>
</dbReference>
<keyword evidence="2" id="KW-0719">Serine esterase</keyword>
<keyword evidence="9" id="KW-1267">Proteomics identification</keyword>
<dbReference type="EMBL" id="BX284605">
    <property type="protein sequence ID" value="CCD61498.1"/>
    <property type="molecule type" value="Genomic_DNA"/>
</dbReference>
<evidence type="ECO:0000256" key="4">
    <source>
        <dbReference type="RuleBase" id="RU361235"/>
    </source>
</evidence>
<dbReference type="eggNOG" id="KOG1516">
    <property type="taxonomic scope" value="Eukaryota"/>
</dbReference>
<dbReference type="CTD" id="178910"/>
<evidence type="ECO:0000256" key="2">
    <source>
        <dbReference type="ARBA" id="ARBA00022487"/>
    </source>
</evidence>
<protein>
    <recommendedName>
        <fullName evidence="4">Carboxylic ester hydrolase</fullName>
        <ecNumber evidence="4">3.1.1.-</ecNumber>
    </recommendedName>
</protein>
<dbReference type="PANTHER" id="PTHR45029:SF2">
    <property type="entry name" value="CARBOXYLIC ESTER HYDROLASE"/>
    <property type="match status" value="1"/>
</dbReference>
<dbReference type="Bgee" id="WBGene00016863">
    <property type="expression patterns" value="Expressed in embryo and 2 other cell types or tissues"/>
</dbReference>
<proteinExistence type="evidence at protein level"/>
<accession>Q95YC3</accession>
<dbReference type="KEGG" id="cel:CELE_C52A10.2"/>
<dbReference type="SMR" id="Q95YC3"/>
<dbReference type="AlphaFoldDB" id="Q95YC3"/>
<evidence type="ECO:0000313" key="8">
    <source>
        <dbReference type="WormBase" id="C52A10.2"/>
    </source>
</evidence>
<dbReference type="InParanoid" id="Q95YC3"/>
<dbReference type="OrthoDB" id="3200163at2759"/>
<dbReference type="PROSITE" id="PS00122">
    <property type="entry name" value="CARBOXYLESTERASE_B_1"/>
    <property type="match status" value="1"/>
</dbReference>
<keyword evidence="7" id="KW-1185">Reference proteome</keyword>
<dbReference type="Proteomes" id="UP000001940">
    <property type="component" value="Chromosome V"/>
</dbReference>
<dbReference type="Gene3D" id="3.40.50.1820">
    <property type="entry name" value="alpha/beta hydrolase"/>
    <property type="match status" value="1"/>
</dbReference>
<dbReference type="GO" id="GO:0052689">
    <property type="term" value="F:carboxylic ester hydrolase activity"/>
    <property type="evidence" value="ECO:0007669"/>
    <property type="project" value="UniProtKB-KW"/>
</dbReference>
<comment type="similarity">
    <text evidence="1 4">Belongs to the type-B carboxylesterase/lipase family.</text>
</comment>
<gene>
    <name evidence="6 8" type="primary">cest-35.2</name>
    <name evidence="8" type="ORF">C52A10.2</name>
    <name evidence="6" type="ORF">CELE_C52A10.2</name>
</gene>
<organism evidence="6 7">
    <name type="scientific">Caenorhabditis elegans</name>
    <dbReference type="NCBI Taxonomy" id="6239"/>
    <lineage>
        <taxon>Eukaryota</taxon>
        <taxon>Metazoa</taxon>
        <taxon>Ecdysozoa</taxon>
        <taxon>Nematoda</taxon>
        <taxon>Chromadorea</taxon>
        <taxon>Rhabditida</taxon>
        <taxon>Rhabditina</taxon>
        <taxon>Rhabditomorpha</taxon>
        <taxon>Rhabditoidea</taxon>
        <taxon>Rhabditidae</taxon>
        <taxon>Peloderinae</taxon>
        <taxon>Caenorhabditis</taxon>
    </lineage>
</organism>
<dbReference type="PANTHER" id="PTHR45029">
    <property type="entry name" value="CARBOXYLIC ESTER HYDROLASE-RELATED"/>
    <property type="match status" value="1"/>
</dbReference>
<sequence>MGGFLSHLKPEKNTEVFNASCGPIRGNVYEHGDKIVNGYLGIPFAKAPIGDLRFKKSVEAEKWTQPLDCYKYGPGCPQSAALGALMVSQATNHDFAEDNCLNLNVFAPKWKSAEFPNGFPVMVYFYGGGFEVGFSSMFDDYSLTGTLPLKDVILVTPNYRIGPLGFFATGDDVARGNWGLWDQALALQWVQKHIKSFGGDPSNVTISGTSAGGASVDFLSLSPHANKYFQKFIPMSGAATCPFGIRSKDVEGLIFREFANHHGYTGNDSKSLLQWYQSQDSEIFLKAEGYKCPASGMFSFVPNFDGDFFPKPFDELRKEAPKLGAIVSIGEYEGLGFEDFYAGQKTPQQMLSAALGPEVVRNREEVVKRAAESYLKNGGNENEENIAKTLVEIFGDYYFSVGAFDTVRSLVKYGNTVYLYSFNYFNPNTPIVFGKNRPFNAANHGSDLRYIFGEGTGEFSKEDRQVMDMMGTYHTNFAKYGNPNGKGVSVPWEKYSLDNPGRYFKIDYPKCEMADNFLDGRHKIIDEVNEHGIQYQEMVFGKKI</sequence>
<dbReference type="SUPFAM" id="SSF53474">
    <property type="entry name" value="alpha/beta-Hydrolases"/>
    <property type="match status" value="1"/>
</dbReference>
<dbReference type="STRING" id="6239.C52A10.2.1"/>
<dbReference type="RefSeq" id="NP_504398.1">
    <property type="nucleotide sequence ID" value="NM_071997.8"/>
</dbReference>
<dbReference type="OMA" id="PIANAKM"/>